<evidence type="ECO:0000256" key="1">
    <source>
        <dbReference type="SAM" id="SignalP"/>
    </source>
</evidence>
<dbReference type="EMBL" id="QRDV01000002">
    <property type="protein sequence ID" value="RED45492.1"/>
    <property type="molecule type" value="Genomic_DNA"/>
</dbReference>
<accession>A0A3D9H7N8</accession>
<feature type="chain" id="PRO_5017775845" description="Outer membrane protein with beta-barrel domain" evidence="1">
    <location>
        <begin position="20"/>
        <end position="352"/>
    </location>
</feature>
<feature type="signal peptide" evidence="1">
    <location>
        <begin position="1"/>
        <end position="19"/>
    </location>
</feature>
<protein>
    <recommendedName>
        <fullName evidence="4">Outer membrane protein with beta-barrel domain</fullName>
    </recommendedName>
</protein>
<dbReference type="Proteomes" id="UP000256980">
    <property type="component" value="Unassembled WGS sequence"/>
</dbReference>
<reference evidence="2 3" key="1">
    <citation type="submission" date="2018-07" db="EMBL/GenBank/DDBJ databases">
        <title>Genomic Encyclopedia of Type Strains, Phase III (KMG-III): the genomes of soil and plant-associated and newly described type strains.</title>
        <authorList>
            <person name="Whitman W."/>
        </authorList>
    </citation>
    <scope>NUCLEOTIDE SEQUENCE [LARGE SCALE GENOMIC DNA]</scope>
    <source>
        <strain evidence="2 3">CECT 7946</strain>
    </source>
</reference>
<evidence type="ECO:0000313" key="2">
    <source>
        <dbReference type="EMBL" id="RED45492.1"/>
    </source>
</evidence>
<dbReference type="OrthoDB" id="1466811at2"/>
<comment type="caution">
    <text evidence="2">The sequence shown here is derived from an EMBL/GenBank/DDBJ whole genome shotgun (WGS) entry which is preliminary data.</text>
</comment>
<dbReference type="AlphaFoldDB" id="A0A3D9H7N8"/>
<keyword evidence="3" id="KW-1185">Reference proteome</keyword>
<sequence length="352" mass="40629">MKQTILIFAMLCCAPYLMAQTNTFEEKAAIIASRIDSITTSEKSTLKKELKKIDKKVEKNEMTSEAAEIEKRKLASYHAKRINDAVFIEEQKLQALIKNKVSGKLDINDEENERNRSLITVFEDENFYKDSISGLEVEKRFTTQFVFALGMNTILNGGDYYGKGFKVNPLGYGELGFTFKYRLKEQTNLWNLKFGISMMTDDIRPKEDNDILVTNGDQTTLEDIGFDLKKSRLNNLSFAIPVHLELDFSKPQYHKKTEQTYLRSQRGFRLGLGGFFSVRTHTSQFIKYKADGKDIKRTEIHDFNMNRFNFGPSFYVGYRDVSLYAKYDVNPVFENNPEDINTLSIGLRLDLN</sequence>
<gene>
    <name evidence="2" type="ORF">DFQ10_102365</name>
</gene>
<evidence type="ECO:0008006" key="4">
    <source>
        <dbReference type="Google" id="ProtNLM"/>
    </source>
</evidence>
<proteinExistence type="predicted"/>
<dbReference type="RefSeq" id="WP_147299191.1">
    <property type="nucleotide sequence ID" value="NZ_QRDV01000002.1"/>
</dbReference>
<evidence type="ECO:0000313" key="3">
    <source>
        <dbReference type="Proteomes" id="UP000256980"/>
    </source>
</evidence>
<organism evidence="2 3">
    <name type="scientific">Winogradskyella eximia</name>
    <dbReference type="NCBI Taxonomy" id="262006"/>
    <lineage>
        <taxon>Bacteria</taxon>
        <taxon>Pseudomonadati</taxon>
        <taxon>Bacteroidota</taxon>
        <taxon>Flavobacteriia</taxon>
        <taxon>Flavobacteriales</taxon>
        <taxon>Flavobacteriaceae</taxon>
        <taxon>Winogradskyella</taxon>
    </lineage>
</organism>
<name>A0A3D9H7N8_9FLAO</name>
<keyword evidence="1" id="KW-0732">Signal</keyword>